<dbReference type="InterPro" id="IPR043129">
    <property type="entry name" value="ATPase_NBD"/>
</dbReference>
<dbReference type="FunFam" id="3.40.367.20:FF:000004">
    <property type="entry name" value="Phosphotransferase"/>
    <property type="match status" value="1"/>
</dbReference>
<evidence type="ECO:0000313" key="16">
    <source>
        <dbReference type="EMBL" id="POS74173.1"/>
    </source>
</evidence>
<feature type="region of interest" description="Disordered" evidence="13">
    <location>
        <begin position="1"/>
        <end position="25"/>
    </location>
</feature>
<dbReference type="GO" id="GO:0001678">
    <property type="term" value="P:intracellular glucose homeostasis"/>
    <property type="evidence" value="ECO:0007669"/>
    <property type="project" value="InterPro"/>
</dbReference>
<dbReference type="AlphaFoldDB" id="A0A2P5HV92"/>
<comment type="pathway">
    <text evidence="2">Carbohydrate metabolism; hexose metabolism.</text>
</comment>
<dbReference type="GO" id="GO:0004340">
    <property type="term" value="F:glucokinase activity"/>
    <property type="evidence" value="ECO:0007669"/>
    <property type="project" value="TreeGrafter"/>
</dbReference>
<evidence type="ECO:0000256" key="12">
    <source>
        <dbReference type="RuleBase" id="RU362007"/>
    </source>
</evidence>
<evidence type="ECO:0000256" key="5">
    <source>
        <dbReference type="ARBA" id="ARBA00022741"/>
    </source>
</evidence>
<accession>A0A2P5HV92</accession>
<evidence type="ECO:0000256" key="10">
    <source>
        <dbReference type="ARBA" id="ARBA00047905"/>
    </source>
</evidence>
<evidence type="ECO:0000256" key="2">
    <source>
        <dbReference type="ARBA" id="ARBA00005028"/>
    </source>
</evidence>
<dbReference type="PRINTS" id="PR00475">
    <property type="entry name" value="HEXOKINASE"/>
</dbReference>
<comment type="catalytic activity">
    <reaction evidence="9">
        <text>a D-hexose + ATP = a D-hexose 6-phosphate + ADP + H(+)</text>
        <dbReference type="Rhea" id="RHEA:22740"/>
        <dbReference type="ChEBI" id="CHEBI:4194"/>
        <dbReference type="ChEBI" id="CHEBI:15378"/>
        <dbReference type="ChEBI" id="CHEBI:30616"/>
        <dbReference type="ChEBI" id="CHEBI:229467"/>
        <dbReference type="ChEBI" id="CHEBI:456216"/>
        <dbReference type="EC" id="2.7.1.1"/>
    </reaction>
    <physiologicalReaction direction="left-to-right" evidence="9">
        <dbReference type="Rhea" id="RHEA:22741"/>
    </physiologicalReaction>
</comment>
<dbReference type="UniPathway" id="UPA00109">
    <property type="reaction ID" value="UER00180"/>
</dbReference>
<dbReference type="PANTHER" id="PTHR19443:SF16">
    <property type="entry name" value="HEXOKINASE TYPE 1-RELATED"/>
    <property type="match status" value="1"/>
</dbReference>
<dbReference type="Gene3D" id="3.40.367.20">
    <property type="match status" value="1"/>
</dbReference>
<dbReference type="GO" id="GO:0005524">
    <property type="term" value="F:ATP binding"/>
    <property type="evidence" value="ECO:0007669"/>
    <property type="project" value="UniProtKB-UniRule"/>
</dbReference>
<keyword evidence="17" id="KW-1185">Reference proteome</keyword>
<dbReference type="GO" id="GO:0008865">
    <property type="term" value="F:fructokinase activity"/>
    <property type="evidence" value="ECO:0007669"/>
    <property type="project" value="TreeGrafter"/>
</dbReference>
<keyword evidence="6 12" id="KW-0418">Kinase</keyword>
<name>A0A2P5HV92_DIAHE</name>
<feature type="domain" description="Hexokinase N-terminal" evidence="14">
    <location>
        <begin position="55"/>
        <end position="250"/>
    </location>
</feature>
<comment type="caution">
    <text evidence="16">The sequence shown here is derived from an EMBL/GenBank/DDBJ whole genome shotgun (WGS) entry which is preliminary data.</text>
</comment>
<dbReference type="GO" id="GO:0005739">
    <property type="term" value="C:mitochondrion"/>
    <property type="evidence" value="ECO:0007669"/>
    <property type="project" value="TreeGrafter"/>
</dbReference>
<evidence type="ECO:0000259" key="14">
    <source>
        <dbReference type="Pfam" id="PF00349"/>
    </source>
</evidence>
<dbReference type="Pfam" id="PF03727">
    <property type="entry name" value="Hexokinase_2"/>
    <property type="match status" value="1"/>
</dbReference>
<dbReference type="InterPro" id="IPR001312">
    <property type="entry name" value="Hexokinase"/>
</dbReference>
<dbReference type="InterPro" id="IPR022673">
    <property type="entry name" value="Hexokinase_C"/>
</dbReference>
<evidence type="ECO:0000256" key="8">
    <source>
        <dbReference type="ARBA" id="ARBA00023152"/>
    </source>
</evidence>
<evidence type="ECO:0000259" key="15">
    <source>
        <dbReference type="Pfam" id="PF03727"/>
    </source>
</evidence>
<keyword evidence="8 12" id="KW-0324">Glycolysis</keyword>
<reference evidence="16" key="1">
    <citation type="submission" date="2017-09" db="EMBL/GenBank/DDBJ databases">
        <title>Polyketide synthases of a Diaporthe helianthi virulent isolate.</title>
        <authorList>
            <person name="Baroncelli R."/>
        </authorList>
    </citation>
    <scope>NUCLEOTIDE SEQUENCE [LARGE SCALE GENOMIC DNA]</scope>
    <source>
        <strain evidence="16">7/96</strain>
    </source>
</reference>
<dbReference type="PROSITE" id="PS51748">
    <property type="entry name" value="HEXOKINASE_2"/>
    <property type="match status" value="1"/>
</dbReference>
<sequence>MTALVAGMRSAGTARNSKPKAEEMGHNETEIVPTVNGKTRSKSIVPLPPVLEQEIQSLRDAFTITTSTLKEIVNQFEKELADGLEKDFQNIAMYPTWVFGFPSGHEDGQFLTIDLGGTNLRVCWITLKGKNHNTDIVQDMYKVPEEIKTGSADQLWDLIADALMDFLEKHQLKGTEDEPLPLGFTFSYPVQQDYIDRGRLVTWTKGFNIEGVEQEDGVIQLGEALARRKLPVRIIALINDTVGAMIASAYKDPETIIGAIFGTGCNAAYMEDVGSVPKISGSGLAANLPLAINCEYGAFDNSHRVLPRTKYDIGIDNESVKPGEQAFEKMSAGLYLGELFRLVLLDLYERGILFRGRDLPKLKETYCMDTGFLSCLENDPLDARVARYKEVLGCEPTQAEVEFSRLLAEVIAVRGARLCACGIAAICKRKAIGSGHVAADGSVANKHPRFKARWAEALGEILDWPVGRECDPITITSAEDGSGIGAAIITSMTMANIRAGDLKGVRDGGQYIGKK</sequence>
<gene>
    <name evidence="16" type="ORF">DHEL01_v207426</name>
</gene>
<dbReference type="STRING" id="158607.A0A2P5HV92"/>
<keyword evidence="7 12" id="KW-0067">ATP-binding</keyword>
<evidence type="ECO:0000256" key="9">
    <source>
        <dbReference type="ARBA" id="ARBA00044613"/>
    </source>
</evidence>
<dbReference type="GO" id="GO:0006096">
    <property type="term" value="P:glycolytic process"/>
    <property type="evidence" value="ECO:0007669"/>
    <property type="project" value="UniProtKB-UniPathway"/>
</dbReference>
<dbReference type="PROSITE" id="PS00378">
    <property type="entry name" value="HEXOKINASE_1"/>
    <property type="match status" value="1"/>
</dbReference>
<keyword evidence="4 12" id="KW-0808">Transferase</keyword>
<dbReference type="EMBL" id="MAVT02000671">
    <property type="protein sequence ID" value="POS74173.1"/>
    <property type="molecule type" value="Genomic_DNA"/>
</dbReference>
<dbReference type="EC" id="2.7.1.-" evidence="12"/>
<dbReference type="InParanoid" id="A0A2P5HV92"/>
<comment type="catalytic activity">
    <reaction evidence="10">
        <text>D-fructose + ATP = D-fructose 6-phosphate + ADP + H(+)</text>
        <dbReference type="Rhea" id="RHEA:16125"/>
        <dbReference type="ChEBI" id="CHEBI:15378"/>
        <dbReference type="ChEBI" id="CHEBI:30616"/>
        <dbReference type="ChEBI" id="CHEBI:37721"/>
        <dbReference type="ChEBI" id="CHEBI:61527"/>
        <dbReference type="ChEBI" id="CHEBI:456216"/>
        <dbReference type="EC" id="2.7.1.1"/>
    </reaction>
    <physiologicalReaction direction="left-to-right" evidence="10">
        <dbReference type="Rhea" id="RHEA:16126"/>
    </physiologicalReaction>
</comment>
<dbReference type="GO" id="GO:0005536">
    <property type="term" value="F:D-glucose binding"/>
    <property type="evidence" value="ECO:0007669"/>
    <property type="project" value="InterPro"/>
</dbReference>
<dbReference type="Pfam" id="PF00349">
    <property type="entry name" value="Hexokinase_1"/>
    <property type="match status" value="1"/>
</dbReference>
<evidence type="ECO:0000256" key="7">
    <source>
        <dbReference type="ARBA" id="ARBA00022840"/>
    </source>
</evidence>
<feature type="domain" description="Hexokinase C-terminal" evidence="15">
    <location>
        <begin position="257"/>
        <end position="491"/>
    </location>
</feature>
<dbReference type="InterPro" id="IPR019807">
    <property type="entry name" value="Hexokinase_BS"/>
</dbReference>
<evidence type="ECO:0000256" key="11">
    <source>
        <dbReference type="ARBA" id="ARBA00048160"/>
    </source>
</evidence>
<evidence type="ECO:0000256" key="13">
    <source>
        <dbReference type="SAM" id="MobiDB-lite"/>
    </source>
</evidence>
<dbReference type="FunFam" id="3.30.420.40:FF:000805">
    <property type="entry name" value="Hexokinase-2"/>
    <property type="match status" value="1"/>
</dbReference>
<dbReference type="GO" id="GO:0005829">
    <property type="term" value="C:cytosol"/>
    <property type="evidence" value="ECO:0007669"/>
    <property type="project" value="TreeGrafter"/>
</dbReference>
<evidence type="ECO:0000256" key="1">
    <source>
        <dbReference type="ARBA" id="ARBA00004888"/>
    </source>
</evidence>
<proteinExistence type="inferred from homology"/>
<dbReference type="PANTHER" id="PTHR19443">
    <property type="entry name" value="HEXOKINASE"/>
    <property type="match status" value="1"/>
</dbReference>
<dbReference type="Gene3D" id="1.10.287.1250">
    <property type="match status" value="1"/>
</dbReference>
<dbReference type="GO" id="GO:0006006">
    <property type="term" value="P:glucose metabolic process"/>
    <property type="evidence" value="ECO:0007669"/>
    <property type="project" value="UniProtKB-ARBA"/>
</dbReference>
<dbReference type="InterPro" id="IPR022672">
    <property type="entry name" value="Hexokinase_N"/>
</dbReference>
<protein>
    <recommendedName>
        <fullName evidence="12">Phosphotransferase</fullName>
        <ecNumber evidence="12">2.7.1.-</ecNumber>
    </recommendedName>
</protein>
<keyword evidence="5 12" id="KW-0547">Nucleotide-binding</keyword>
<comment type="catalytic activity">
    <reaction evidence="11">
        <text>D-glucose + ATP = D-glucose 6-phosphate + ADP + H(+)</text>
        <dbReference type="Rhea" id="RHEA:17825"/>
        <dbReference type="ChEBI" id="CHEBI:4167"/>
        <dbReference type="ChEBI" id="CHEBI:15378"/>
        <dbReference type="ChEBI" id="CHEBI:30616"/>
        <dbReference type="ChEBI" id="CHEBI:61548"/>
        <dbReference type="ChEBI" id="CHEBI:456216"/>
        <dbReference type="EC" id="2.7.1.1"/>
    </reaction>
    <physiologicalReaction direction="left-to-right" evidence="11">
        <dbReference type="Rhea" id="RHEA:17826"/>
    </physiologicalReaction>
</comment>
<dbReference type="GO" id="GO:0006013">
    <property type="term" value="P:mannose metabolic process"/>
    <property type="evidence" value="ECO:0007669"/>
    <property type="project" value="TreeGrafter"/>
</dbReference>
<dbReference type="Gene3D" id="3.30.420.40">
    <property type="match status" value="1"/>
</dbReference>
<dbReference type="SUPFAM" id="SSF53067">
    <property type="entry name" value="Actin-like ATPase domain"/>
    <property type="match status" value="2"/>
</dbReference>
<dbReference type="GO" id="GO:0019158">
    <property type="term" value="F:mannokinase activity"/>
    <property type="evidence" value="ECO:0007669"/>
    <property type="project" value="TreeGrafter"/>
</dbReference>
<evidence type="ECO:0000313" key="17">
    <source>
        <dbReference type="Proteomes" id="UP000094444"/>
    </source>
</evidence>
<dbReference type="Proteomes" id="UP000094444">
    <property type="component" value="Unassembled WGS sequence"/>
</dbReference>
<evidence type="ECO:0000256" key="4">
    <source>
        <dbReference type="ARBA" id="ARBA00022679"/>
    </source>
</evidence>
<comment type="similarity">
    <text evidence="3 12">Belongs to the hexokinase family.</text>
</comment>
<dbReference type="OrthoDB" id="419537at2759"/>
<organism evidence="16 17">
    <name type="scientific">Diaporthe helianthi</name>
    <dbReference type="NCBI Taxonomy" id="158607"/>
    <lineage>
        <taxon>Eukaryota</taxon>
        <taxon>Fungi</taxon>
        <taxon>Dikarya</taxon>
        <taxon>Ascomycota</taxon>
        <taxon>Pezizomycotina</taxon>
        <taxon>Sordariomycetes</taxon>
        <taxon>Sordariomycetidae</taxon>
        <taxon>Diaporthales</taxon>
        <taxon>Diaporthaceae</taxon>
        <taxon>Diaporthe</taxon>
    </lineage>
</organism>
<comment type="pathway">
    <text evidence="1">Carbohydrate degradation; glycolysis; D-glyceraldehyde 3-phosphate and glycerone phosphate from D-glucose: step 1/4.</text>
</comment>
<evidence type="ECO:0000256" key="3">
    <source>
        <dbReference type="ARBA" id="ARBA00009225"/>
    </source>
</evidence>
<evidence type="ECO:0000256" key="6">
    <source>
        <dbReference type="ARBA" id="ARBA00022777"/>
    </source>
</evidence>